<dbReference type="SUPFAM" id="SSF48295">
    <property type="entry name" value="TrpR-like"/>
    <property type="match status" value="1"/>
</dbReference>
<protein>
    <recommendedName>
        <fullName evidence="3">Transposase</fullName>
    </recommendedName>
</protein>
<dbReference type="AlphaFoldDB" id="A0AA35RFX3"/>
<evidence type="ECO:0000313" key="2">
    <source>
        <dbReference type="Proteomes" id="UP001174909"/>
    </source>
</evidence>
<organism evidence="1 2">
    <name type="scientific">Geodia barretti</name>
    <name type="common">Barrett's horny sponge</name>
    <dbReference type="NCBI Taxonomy" id="519541"/>
    <lineage>
        <taxon>Eukaryota</taxon>
        <taxon>Metazoa</taxon>
        <taxon>Porifera</taxon>
        <taxon>Demospongiae</taxon>
        <taxon>Heteroscleromorpha</taxon>
        <taxon>Tetractinellida</taxon>
        <taxon>Astrophorina</taxon>
        <taxon>Geodiidae</taxon>
        <taxon>Geodia</taxon>
    </lineage>
</organism>
<proteinExistence type="predicted"/>
<dbReference type="GO" id="GO:0043565">
    <property type="term" value="F:sequence-specific DNA binding"/>
    <property type="evidence" value="ECO:0007669"/>
    <property type="project" value="InterPro"/>
</dbReference>
<sequence>MAKRKRRNFTPEFKAEVVLETLSSESSQAEGVLGRTDMLKDLSARSRKKKFISTPMTTSTKREPALGILLHRCIITNALTRR</sequence>
<dbReference type="InterPro" id="IPR010921">
    <property type="entry name" value="Trp_repressor/repl_initiator"/>
</dbReference>
<evidence type="ECO:0008006" key="3">
    <source>
        <dbReference type="Google" id="ProtNLM"/>
    </source>
</evidence>
<evidence type="ECO:0000313" key="1">
    <source>
        <dbReference type="EMBL" id="CAI8010740.1"/>
    </source>
</evidence>
<dbReference type="EMBL" id="CASHTH010001062">
    <property type="protein sequence ID" value="CAI8010740.1"/>
    <property type="molecule type" value="Genomic_DNA"/>
</dbReference>
<name>A0AA35RFX3_GEOBA</name>
<reference evidence="1" key="1">
    <citation type="submission" date="2023-03" db="EMBL/GenBank/DDBJ databases">
        <authorList>
            <person name="Steffen K."/>
            <person name="Cardenas P."/>
        </authorList>
    </citation>
    <scope>NUCLEOTIDE SEQUENCE</scope>
</reference>
<comment type="caution">
    <text evidence="1">The sequence shown here is derived from an EMBL/GenBank/DDBJ whole genome shotgun (WGS) entry which is preliminary data.</text>
</comment>
<keyword evidence="2" id="KW-1185">Reference proteome</keyword>
<accession>A0AA35RFX3</accession>
<dbReference type="Proteomes" id="UP001174909">
    <property type="component" value="Unassembled WGS sequence"/>
</dbReference>
<gene>
    <name evidence="1" type="ORF">GBAR_LOCUS7047</name>
</gene>